<feature type="region of interest" description="Disordered" evidence="1">
    <location>
        <begin position="1"/>
        <end position="22"/>
    </location>
</feature>
<name>A0ABT6HW30_9ACTN</name>
<feature type="region of interest" description="Disordered" evidence="1">
    <location>
        <begin position="53"/>
        <end position="115"/>
    </location>
</feature>
<dbReference type="EMBL" id="JARWBG010000043">
    <property type="protein sequence ID" value="MDH2392536.1"/>
    <property type="molecule type" value="Genomic_DNA"/>
</dbReference>
<accession>A0ABT6HW30</accession>
<keyword evidence="3" id="KW-1185">Reference proteome</keyword>
<dbReference type="Proteomes" id="UP001223144">
    <property type="component" value="Unassembled WGS sequence"/>
</dbReference>
<gene>
    <name evidence="2" type="ORF">QCN29_27915</name>
</gene>
<protein>
    <submittedName>
        <fullName evidence="2">DUF6397 family protein</fullName>
    </submittedName>
</protein>
<dbReference type="InterPro" id="IPR045652">
    <property type="entry name" value="DUF6397"/>
</dbReference>
<evidence type="ECO:0000313" key="2">
    <source>
        <dbReference type="EMBL" id="MDH2392536.1"/>
    </source>
</evidence>
<reference evidence="2 3" key="1">
    <citation type="submission" date="2023-04" db="EMBL/GenBank/DDBJ databases">
        <title>Streptomyces chengmaiensis sp. nov. isolated from the stem of mangrove plant in Hainan.</title>
        <authorList>
            <person name="Huang X."/>
            <person name="Zhou S."/>
            <person name="Chu X."/>
            <person name="Xie Y."/>
            <person name="Lin Y."/>
        </authorList>
    </citation>
    <scope>NUCLEOTIDE SEQUENCE [LARGE SCALE GENOMIC DNA]</scope>
    <source>
        <strain evidence="2 3">HNM0663</strain>
    </source>
</reference>
<evidence type="ECO:0000256" key="1">
    <source>
        <dbReference type="SAM" id="MobiDB-lite"/>
    </source>
</evidence>
<feature type="compositionally biased region" description="Basic residues" evidence="1">
    <location>
        <begin position="104"/>
        <end position="115"/>
    </location>
</feature>
<feature type="compositionally biased region" description="Polar residues" evidence="1">
    <location>
        <begin position="1"/>
        <end position="21"/>
    </location>
</feature>
<sequence>MTDTTAGQTTAPAERTWSSSRAARELVLRRGEFDPAVQLGHIRTAAGTAGRCAAARAASRPDRPGPQLSVPDRSDPADAAAEERSGPRRSPRGPRGRAALPALLRRRVKLRCSPA</sequence>
<dbReference type="Pfam" id="PF19934">
    <property type="entry name" value="DUF6397"/>
    <property type="match status" value="1"/>
</dbReference>
<evidence type="ECO:0000313" key="3">
    <source>
        <dbReference type="Proteomes" id="UP001223144"/>
    </source>
</evidence>
<dbReference type="RefSeq" id="WP_279931639.1">
    <property type="nucleotide sequence ID" value="NZ_JARWBG010000043.1"/>
</dbReference>
<proteinExistence type="predicted"/>
<organism evidence="2 3">
    <name type="scientific">Streptomyces chengmaiensis</name>
    <dbReference type="NCBI Taxonomy" id="3040919"/>
    <lineage>
        <taxon>Bacteria</taxon>
        <taxon>Bacillati</taxon>
        <taxon>Actinomycetota</taxon>
        <taxon>Actinomycetes</taxon>
        <taxon>Kitasatosporales</taxon>
        <taxon>Streptomycetaceae</taxon>
        <taxon>Streptomyces</taxon>
    </lineage>
</organism>
<comment type="caution">
    <text evidence="2">The sequence shown here is derived from an EMBL/GenBank/DDBJ whole genome shotgun (WGS) entry which is preliminary data.</text>
</comment>
<feature type="compositionally biased region" description="Basic and acidic residues" evidence="1">
    <location>
        <begin position="72"/>
        <end position="86"/>
    </location>
</feature>